<name>A0AAN7YXD7_9PEZI</name>
<feature type="region of interest" description="Disordered" evidence="1">
    <location>
        <begin position="1"/>
        <end position="88"/>
    </location>
</feature>
<sequence length="88" mass="9615">MSQGNGADLGRIRRGHGLEDAPRHALEELADEEHGQIPREEREENKPGHGDQGTDDGPAVAPALRYDSGDLYHGKEEKVLDGFKEQGT</sequence>
<comment type="caution">
    <text evidence="2">The sequence shown here is derived from an EMBL/GenBank/DDBJ whole genome shotgun (WGS) entry which is preliminary data.</text>
</comment>
<dbReference type="Proteomes" id="UP001305414">
    <property type="component" value="Unassembled WGS sequence"/>
</dbReference>
<evidence type="ECO:0000313" key="2">
    <source>
        <dbReference type="EMBL" id="KAK5629240.1"/>
    </source>
</evidence>
<proteinExistence type="predicted"/>
<protein>
    <submittedName>
        <fullName evidence="2">Uncharacterized protein</fullName>
    </submittedName>
</protein>
<feature type="compositionally biased region" description="Basic and acidic residues" evidence="1">
    <location>
        <begin position="67"/>
        <end position="88"/>
    </location>
</feature>
<reference evidence="2 3" key="1">
    <citation type="submission" date="2023-10" db="EMBL/GenBank/DDBJ databases">
        <title>Draft genome sequence of Xylaria bambusicola isolate GMP-LS, the root and basal stem rot pathogen of sugarcane in Indonesia.</title>
        <authorList>
            <person name="Selvaraj P."/>
            <person name="Muralishankar V."/>
            <person name="Muruganantham S."/>
            <person name="Sp S."/>
            <person name="Haryani S."/>
            <person name="Lau K.J.X."/>
            <person name="Naqvi N.I."/>
        </authorList>
    </citation>
    <scope>NUCLEOTIDE SEQUENCE [LARGE SCALE GENOMIC DNA]</scope>
    <source>
        <strain evidence="2">GMP-LS</strain>
    </source>
</reference>
<keyword evidence="3" id="KW-1185">Reference proteome</keyword>
<accession>A0AAN7YXD7</accession>
<gene>
    <name evidence="2" type="ORF">RRF57_004955</name>
</gene>
<dbReference type="EMBL" id="JAWHQM010000011">
    <property type="protein sequence ID" value="KAK5629240.1"/>
    <property type="molecule type" value="Genomic_DNA"/>
</dbReference>
<evidence type="ECO:0000313" key="3">
    <source>
        <dbReference type="Proteomes" id="UP001305414"/>
    </source>
</evidence>
<feature type="compositionally biased region" description="Basic and acidic residues" evidence="1">
    <location>
        <begin position="16"/>
        <end position="49"/>
    </location>
</feature>
<organism evidence="2 3">
    <name type="scientific">Xylaria bambusicola</name>
    <dbReference type="NCBI Taxonomy" id="326684"/>
    <lineage>
        <taxon>Eukaryota</taxon>
        <taxon>Fungi</taxon>
        <taxon>Dikarya</taxon>
        <taxon>Ascomycota</taxon>
        <taxon>Pezizomycotina</taxon>
        <taxon>Sordariomycetes</taxon>
        <taxon>Xylariomycetidae</taxon>
        <taxon>Xylariales</taxon>
        <taxon>Xylariaceae</taxon>
        <taxon>Xylaria</taxon>
    </lineage>
</organism>
<evidence type="ECO:0000256" key="1">
    <source>
        <dbReference type="SAM" id="MobiDB-lite"/>
    </source>
</evidence>
<dbReference type="AlphaFoldDB" id="A0AAN7YXD7"/>